<reference evidence="2 3" key="1">
    <citation type="submission" date="2019-10" db="EMBL/GenBank/DDBJ databases">
        <title>Cognatihalovulum marinum gen. nov. sp. nov., a new member of the family Rhodobacteraceae isolated from deep seawater of the Northwest Indian Ocean.</title>
        <authorList>
            <person name="Ruan C."/>
            <person name="Wang J."/>
            <person name="Zheng X."/>
            <person name="Song L."/>
            <person name="Zhu Y."/>
            <person name="Huang Y."/>
            <person name="Lu Z."/>
            <person name="Du W."/>
            <person name="Huang L."/>
            <person name="Dai X."/>
        </authorList>
    </citation>
    <scope>NUCLEOTIDE SEQUENCE [LARGE SCALE GENOMIC DNA]</scope>
    <source>
        <strain evidence="2 3">2CG4</strain>
    </source>
</reference>
<evidence type="ECO:0000313" key="2">
    <source>
        <dbReference type="EMBL" id="MSU91960.1"/>
    </source>
</evidence>
<feature type="transmembrane region" description="Helical" evidence="1">
    <location>
        <begin position="49"/>
        <end position="70"/>
    </location>
</feature>
<dbReference type="RefSeq" id="WP_154449391.1">
    <property type="nucleotide sequence ID" value="NZ_WIND01000030.1"/>
</dbReference>
<proteinExistence type="predicted"/>
<dbReference type="Proteomes" id="UP000474957">
    <property type="component" value="Unassembled WGS sequence"/>
</dbReference>
<feature type="transmembrane region" description="Helical" evidence="1">
    <location>
        <begin position="22"/>
        <end position="43"/>
    </location>
</feature>
<dbReference type="AlphaFoldDB" id="A0A6L5Z753"/>
<gene>
    <name evidence="2" type="ORF">GE300_20605</name>
</gene>
<keyword evidence="1" id="KW-0472">Membrane</keyword>
<evidence type="ECO:0000256" key="1">
    <source>
        <dbReference type="SAM" id="Phobius"/>
    </source>
</evidence>
<keyword evidence="1" id="KW-0812">Transmembrane</keyword>
<accession>A0A6L5Z753</accession>
<keyword evidence="1" id="KW-1133">Transmembrane helix</keyword>
<organism evidence="2 3">
    <name type="scientific">Halovulum marinum</name>
    <dbReference type="NCBI Taxonomy" id="2662447"/>
    <lineage>
        <taxon>Bacteria</taxon>
        <taxon>Pseudomonadati</taxon>
        <taxon>Pseudomonadota</taxon>
        <taxon>Alphaproteobacteria</taxon>
        <taxon>Rhodobacterales</taxon>
        <taxon>Paracoccaceae</taxon>
        <taxon>Halovulum</taxon>
    </lineage>
</organism>
<comment type="caution">
    <text evidence="2">The sequence shown here is derived from an EMBL/GenBank/DDBJ whole genome shotgun (WGS) entry which is preliminary data.</text>
</comment>
<name>A0A6L5Z753_9RHOB</name>
<protein>
    <recommendedName>
        <fullName evidence="4">DUF3311 domain-containing protein</fullName>
    </recommendedName>
</protein>
<evidence type="ECO:0000313" key="3">
    <source>
        <dbReference type="Proteomes" id="UP000474957"/>
    </source>
</evidence>
<sequence>MKPPAPPDLAERALIRRKREDAALAVPALGVLLLVSPVLNIFAGSGRILGLPAVFVWIFAVWGGLILLTFRLTRRLPPADERPHPEPKDPAAGGS</sequence>
<evidence type="ECO:0008006" key="4">
    <source>
        <dbReference type="Google" id="ProtNLM"/>
    </source>
</evidence>
<dbReference type="EMBL" id="WIND01000030">
    <property type="protein sequence ID" value="MSU91960.1"/>
    <property type="molecule type" value="Genomic_DNA"/>
</dbReference>
<keyword evidence="3" id="KW-1185">Reference proteome</keyword>